<evidence type="ECO:0000313" key="10">
    <source>
        <dbReference type="Proteomes" id="UP000305067"/>
    </source>
</evidence>
<feature type="compositionally biased region" description="Low complexity" evidence="6">
    <location>
        <begin position="1604"/>
        <end position="1620"/>
    </location>
</feature>
<dbReference type="GO" id="GO:0140658">
    <property type="term" value="F:ATP-dependent chromatin remodeler activity"/>
    <property type="evidence" value="ECO:0007669"/>
    <property type="project" value="TreeGrafter"/>
</dbReference>
<keyword evidence="5" id="KW-0539">Nucleus</keyword>
<dbReference type="GO" id="GO:0042393">
    <property type="term" value="F:histone binding"/>
    <property type="evidence" value="ECO:0007669"/>
    <property type="project" value="TreeGrafter"/>
</dbReference>
<dbReference type="PANTHER" id="PTHR45623">
    <property type="entry name" value="CHROMODOMAIN-HELICASE-DNA-BINDING PROTEIN 3-RELATED-RELATED"/>
    <property type="match status" value="1"/>
</dbReference>
<keyword evidence="2" id="KW-0547">Nucleotide-binding</keyword>
<feature type="compositionally biased region" description="Low complexity" evidence="6">
    <location>
        <begin position="170"/>
        <end position="185"/>
    </location>
</feature>
<evidence type="ECO:0000256" key="6">
    <source>
        <dbReference type="SAM" id="MobiDB-lite"/>
    </source>
</evidence>
<feature type="region of interest" description="Disordered" evidence="6">
    <location>
        <begin position="1579"/>
        <end position="1684"/>
    </location>
</feature>
<dbReference type="PROSITE" id="PS51192">
    <property type="entry name" value="HELICASE_ATP_BIND_1"/>
    <property type="match status" value="1"/>
</dbReference>
<dbReference type="InterPro" id="IPR056616">
    <property type="entry name" value="Chromo_MIT1"/>
</dbReference>
<dbReference type="CDD" id="cd18793">
    <property type="entry name" value="SF2_C_SNF"/>
    <property type="match status" value="1"/>
</dbReference>
<feature type="domain" description="Helicase ATP-binding" evidence="7">
    <location>
        <begin position="843"/>
        <end position="1020"/>
    </location>
</feature>
<evidence type="ECO:0000256" key="1">
    <source>
        <dbReference type="ARBA" id="ARBA00004123"/>
    </source>
</evidence>
<feature type="compositionally biased region" description="Low complexity" evidence="6">
    <location>
        <begin position="238"/>
        <end position="254"/>
    </location>
</feature>
<feature type="region of interest" description="Disordered" evidence="6">
    <location>
        <begin position="444"/>
        <end position="464"/>
    </location>
</feature>
<proteinExistence type="predicted"/>
<dbReference type="InterPro" id="IPR016197">
    <property type="entry name" value="Chromo-like_dom_sf"/>
</dbReference>
<dbReference type="Pfam" id="PF00271">
    <property type="entry name" value="Helicase_C"/>
    <property type="match status" value="1"/>
</dbReference>
<evidence type="ECO:0000256" key="5">
    <source>
        <dbReference type="ARBA" id="ARBA00023242"/>
    </source>
</evidence>
<accession>A0A5C3QYB2</accession>
<dbReference type="EMBL" id="ML178815">
    <property type="protein sequence ID" value="TFL06337.1"/>
    <property type="molecule type" value="Genomic_DNA"/>
</dbReference>
<dbReference type="PROSITE" id="PS51194">
    <property type="entry name" value="HELICASE_CTER"/>
    <property type="match status" value="1"/>
</dbReference>
<sequence>MPNGTPFDLNAPLSPLTPAPASPPTPRTAKGPAFWIEPPSLPDSVKKTFFTMAETFPPSESETESIPEEPTGDTLDEIIGEYRIGTEDYYYARYQGGIARKYLVETLTKSHPRVVANYKSRVQEGNLPRFDPSTSAVHPNDRVKLAWSVKSGKSRIEAHIGPPGRHTVVDTAANSSAEDSASDNNASKEGEPDSESSAGLKIRITRSKAVKQLPFSPRRTHSRRVRPVGDSEDEGDASSDSFVPRWTTRSTAKAARTRLGKEDSDDFDDDTDSSVMEVQRPSKKSKKLRARKGGRPAYGEIRDVVILEEDDDPMAAHRENCEKCARPAAHLLPPKKKSRRRRDEFEVDSDDEQEKLGGWVRCLKCPVVAHWGCLSKAQHVEILKAVQERQHLLLKAQQPDSDVSLPNRLKLITAEETTEFLCAWCVKGGVCMGCKDVALESETTPQEKVASEGEKPPAVQDDQMDVDRVPDTAEQTTPPTAPNQLLFRCLTCKGLAHYAHLPNPPDNEGEDNDVAAKAEHYQQANGWLCPNCQSYSSHELDVILAWRPIELTPIEAAQGPIPNPTYKTALPREYLVKWEGCSYRRLDWVSHMWLLSTHPSKLRHFFENGSRVELLKEPVADETSMDVGEVTSSAAKSNAALSATDPRPEAERMVPVRWKVVDRVLDVLLWSPNRAAAPSKRKGKRGTRVASSDEEEDIEAAAQTELDAAFNLGKQPSQNYTETVEEWERRTKRKFSAEQIDMVVWAFFKWDDLTYEQATWDSPPRVDEDGYSAFSNAFNRYIASRDVAVPVYGSTWEQKQLMNRPKDEFKKRYALKSGENLQHGQDENLKLMPFQIDGFNWLCDNWWNRQNCILADEMGLGKTVQIAAFLGFVIGKMNAMPALIVVPNSTITNWIRELERWAPGIRAVPLYGEDKNRRVIKQYELKHAVLGSKTTDAKFHVLVTTYETLTNPKEFTSVFKKQTRWEALVVDEGQRLKSDASLLFKKLNELQTGHRVIMTGTPLNNNVRELFNLMNFLDPAEWKDLEALSREYEVLDEERVKQLHHRLRPYFLRRIKSEVLTLPPKNEVIVPVSMTPIQQEVYRSILKKNVGILKNLIQQQGGKAQNQSNPKNMLMQLRKCLQHPYLYSPELEPKGSFDEHERLIGASAKLGLLKPLLAKLKARGHRVLLFSQFVIALDIIEDFLAGEGYKFLRLDGNVSQHQRQRDMDKFNAPGSDFFVFMLTTRAGGVGINLWSADTVIIFDPDFNPHQNLQAVARAHRFGQTKTCLVFKLVVTGSAEERIMQIGKKKLVLDHLIVQTMDDDEEGGDIQSMITYGAEALFGVGKPKEIVYSDADIDQLIDRTEKEPPAESSEKSATNQAFSFAKIWSADHSLEEFSGEPTAQNNAWAETYQAIISSNEEQQQKEEEARGRGARRRATVHAQYVDEMPDIPRKNGRQRRGSASSEGSIYESDLSGSVGTSTPMETDSPLLDVPELSDAATAPSRSHMKKPLLGKSKLAVEETLKSKKKRKSCAVTKQQASYCGLCRANHDAKKGSCLLVESSNNLAEYRQMLMLHANDESDDVRMRAINAIEVELKNRGDESALNGQPLHFVPSTASKMHQNPKGSAKGQSTTTSSASSSRPAQRADNAQGSTSKRPAPVKAERTHKPKKVQTSRCQYCDQTQDHPLGDCPIVKKLKGHSDQKP</sequence>
<comment type="subcellular location">
    <subcellularLocation>
        <location evidence="1">Nucleus</location>
    </subcellularLocation>
</comment>
<feature type="region of interest" description="Disordered" evidence="6">
    <location>
        <begin position="156"/>
        <end position="292"/>
    </location>
</feature>
<feature type="compositionally biased region" description="Polar residues" evidence="6">
    <location>
        <begin position="1453"/>
        <end position="1464"/>
    </location>
</feature>
<dbReference type="SUPFAM" id="SSF52540">
    <property type="entry name" value="P-loop containing nucleoside triphosphate hydrolases"/>
    <property type="match status" value="2"/>
</dbReference>
<dbReference type="GO" id="GO:0000785">
    <property type="term" value="C:chromatin"/>
    <property type="evidence" value="ECO:0007669"/>
    <property type="project" value="TreeGrafter"/>
</dbReference>
<dbReference type="GO" id="GO:0005524">
    <property type="term" value="F:ATP binding"/>
    <property type="evidence" value="ECO:0007669"/>
    <property type="project" value="UniProtKB-KW"/>
</dbReference>
<evidence type="ECO:0000259" key="7">
    <source>
        <dbReference type="PROSITE" id="PS51192"/>
    </source>
</evidence>
<feature type="compositionally biased region" description="Basic residues" evidence="6">
    <location>
        <begin position="281"/>
        <end position="292"/>
    </location>
</feature>
<dbReference type="Proteomes" id="UP000305067">
    <property type="component" value="Unassembled WGS sequence"/>
</dbReference>
<reference evidence="9 10" key="1">
    <citation type="journal article" date="2019" name="Nat. Ecol. Evol.">
        <title>Megaphylogeny resolves global patterns of mushroom evolution.</title>
        <authorList>
            <person name="Varga T."/>
            <person name="Krizsan K."/>
            <person name="Foldi C."/>
            <person name="Dima B."/>
            <person name="Sanchez-Garcia M."/>
            <person name="Sanchez-Ramirez S."/>
            <person name="Szollosi G.J."/>
            <person name="Szarkandi J.G."/>
            <person name="Papp V."/>
            <person name="Albert L."/>
            <person name="Andreopoulos W."/>
            <person name="Angelini C."/>
            <person name="Antonin V."/>
            <person name="Barry K.W."/>
            <person name="Bougher N.L."/>
            <person name="Buchanan P."/>
            <person name="Buyck B."/>
            <person name="Bense V."/>
            <person name="Catcheside P."/>
            <person name="Chovatia M."/>
            <person name="Cooper J."/>
            <person name="Damon W."/>
            <person name="Desjardin D."/>
            <person name="Finy P."/>
            <person name="Geml J."/>
            <person name="Haridas S."/>
            <person name="Hughes K."/>
            <person name="Justo A."/>
            <person name="Karasinski D."/>
            <person name="Kautmanova I."/>
            <person name="Kiss B."/>
            <person name="Kocsube S."/>
            <person name="Kotiranta H."/>
            <person name="LaButti K.M."/>
            <person name="Lechner B.E."/>
            <person name="Liimatainen K."/>
            <person name="Lipzen A."/>
            <person name="Lukacs Z."/>
            <person name="Mihaltcheva S."/>
            <person name="Morgado L.N."/>
            <person name="Niskanen T."/>
            <person name="Noordeloos M.E."/>
            <person name="Ohm R.A."/>
            <person name="Ortiz-Santana B."/>
            <person name="Ovrebo C."/>
            <person name="Racz N."/>
            <person name="Riley R."/>
            <person name="Savchenko A."/>
            <person name="Shiryaev A."/>
            <person name="Soop K."/>
            <person name="Spirin V."/>
            <person name="Szebenyi C."/>
            <person name="Tomsovsky M."/>
            <person name="Tulloss R.E."/>
            <person name="Uehling J."/>
            <person name="Grigoriev I.V."/>
            <person name="Vagvolgyi C."/>
            <person name="Papp T."/>
            <person name="Martin F.M."/>
            <person name="Miettinen O."/>
            <person name="Hibbett D.S."/>
            <person name="Nagy L.G."/>
        </authorList>
    </citation>
    <scope>NUCLEOTIDE SEQUENCE [LARGE SCALE GENOMIC DNA]</scope>
    <source>
        <strain evidence="9 10">CBS 309.79</strain>
    </source>
</reference>
<dbReference type="STRING" id="1884261.A0A5C3QYB2"/>
<keyword evidence="4" id="KW-0067">ATP-binding</keyword>
<dbReference type="InterPro" id="IPR027417">
    <property type="entry name" value="P-loop_NTPase"/>
</dbReference>
<feature type="compositionally biased region" description="Basic and acidic residues" evidence="6">
    <location>
        <begin position="1401"/>
        <end position="1410"/>
    </location>
</feature>
<dbReference type="GO" id="GO:0005634">
    <property type="term" value="C:nucleus"/>
    <property type="evidence" value="ECO:0007669"/>
    <property type="project" value="UniProtKB-SubCell"/>
</dbReference>
<feature type="compositionally biased region" description="Acidic residues" evidence="6">
    <location>
        <begin position="263"/>
        <end position="272"/>
    </location>
</feature>
<dbReference type="Gene3D" id="3.40.50.300">
    <property type="entry name" value="P-loop containing nucleotide triphosphate hydrolases"/>
    <property type="match status" value="1"/>
</dbReference>
<evidence type="ECO:0000256" key="3">
    <source>
        <dbReference type="ARBA" id="ARBA00022801"/>
    </source>
</evidence>
<keyword evidence="10" id="KW-1185">Reference proteome</keyword>
<gene>
    <name evidence="9" type="ORF">BDV98DRAFT_559241</name>
</gene>
<dbReference type="OrthoDB" id="5857104at2759"/>
<dbReference type="InterPro" id="IPR000330">
    <property type="entry name" value="SNF2_N"/>
</dbReference>
<dbReference type="InterPro" id="IPR038718">
    <property type="entry name" value="SNF2-like_sf"/>
</dbReference>
<dbReference type="SMART" id="SM00490">
    <property type="entry name" value="HELICc"/>
    <property type="match status" value="1"/>
</dbReference>
<feature type="domain" description="Helicase C-terminal" evidence="8">
    <location>
        <begin position="1152"/>
        <end position="1303"/>
    </location>
</feature>
<feature type="region of interest" description="Disordered" evidence="6">
    <location>
        <begin position="1"/>
        <end position="33"/>
    </location>
</feature>
<feature type="compositionally biased region" description="Pro residues" evidence="6">
    <location>
        <begin position="15"/>
        <end position="26"/>
    </location>
</feature>
<dbReference type="InterPro" id="IPR001650">
    <property type="entry name" value="Helicase_C-like"/>
</dbReference>
<feature type="compositionally biased region" description="Low complexity" evidence="6">
    <location>
        <begin position="632"/>
        <end position="643"/>
    </location>
</feature>
<dbReference type="Gene3D" id="3.40.50.10810">
    <property type="entry name" value="Tandem AAA-ATPase domain"/>
    <property type="match status" value="1"/>
</dbReference>
<evidence type="ECO:0000256" key="4">
    <source>
        <dbReference type="ARBA" id="ARBA00022840"/>
    </source>
</evidence>
<dbReference type="Pfam" id="PF23615">
    <property type="entry name" value="Chromo_MIT1"/>
    <property type="match status" value="1"/>
</dbReference>
<evidence type="ECO:0000259" key="8">
    <source>
        <dbReference type="PROSITE" id="PS51194"/>
    </source>
</evidence>
<dbReference type="Pfam" id="PF00176">
    <property type="entry name" value="SNF2-rel_dom"/>
    <property type="match status" value="1"/>
</dbReference>
<dbReference type="SMART" id="SM00487">
    <property type="entry name" value="DEXDc"/>
    <property type="match status" value="1"/>
</dbReference>
<organism evidence="9 10">
    <name type="scientific">Pterulicium gracile</name>
    <dbReference type="NCBI Taxonomy" id="1884261"/>
    <lineage>
        <taxon>Eukaryota</taxon>
        <taxon>Fungi</taxon>
        <taxon>Dikarya</taxon>
        <taxon>Basidiomycota</taxon>
        <taxon>Agaricomycotina</taxon>
        <taxon>Agaricomycetes</taxon>
        <taxon>Agaricomycetidae</taxon>
        <taxon>Agaricales</taxon>
        <taxon>Pleurotineae</taxon>
        <taxon>Pterulaceae</taxon>
        <taxon>Pterulicium</taxon>
    </lineage>
</organism>
<dbReference type="GO" id="GO:0003677">
    <property type="term" value="F:DNA binding"/>
    <property type="evidence" value="ECO:0007669"/>
    <property type="project" value="TreeGrafter"/>
</dbReference>
<feature type="region of interest" description="Disordered" evidence="6">
    <location>
        <begin position="622"/>
        <end position="646"/>
    </location>
</feature>
<keyword evidence="3" id="KW-0378">Hydrolase</keyword>
<feature type="region of interest" description="Disordered" evidence="6">
    <location>
        <begin position="1397"/>
        <end position="1472"/>
    </location>
</feature>
<evidence type="ECO:0000256" key="2">
    <source>
        <dbReference type="ARBA" id="ARBA00022741"/>
    </source>
</evidence>
<feature type="region of interest" description="Disordered" evidence="6">
    <location>
        <begin position="326"/>
        <end position="350"/>
    </location>
</feature>
<name>A0A5C3QYB2_9AGAR</name>
<dbReference type="InterPro" id="IPR014001">
    <property type="entry name" value="Helicase_ATP-bd"/>
</dbReference>
<dbReference type="GO" id="GO:0003682">
    <property type="term" value="F:chromatin binding"/>
    <property type="evidence" value="ECO:0007669"/>
    <property type="project" value="TreeGrafter"/>
</dbReference>
<dbReference type="SUPFAM" id="SSF54160">
    <property type="entry name" value="Chromo domain-like"/>
    <property type="match status" value="1"/>
</dbReference>
<dbReference type="GO" id="GO:0016887">
    <property type="term" value="F:ATP hydrolysis activity"/>
    <property type="evidence" value="ECO:0007669"/>
    <property type="project" value="TreeGrafter"/>
</dbReference>
<dbReference type="InterPro" id="IPR049730">
    <property type="entry name" value="SNF2/RAD54-like_C"/>
</dbReference>
<protein>
    <submittedName>
        <fullName evidence="9">SNF2 family N-terminal domain-containing protein</fullName>
    </submittedName>
</protein>
<evidence type="ECO:0000313" key="9">
    <source>
        <dbReference type="EMBL" id="TFL06337.1"/>
    </source>
</evidence>
<dbReference type="PANTHER" id="PTHR45623:SF17">
    <property type="entry name" value="CHROMODOMAIN-HELICASE-DNA-BINDING PROTEIN 3-RELATED"/>
    <property type="match status" value="1"/>
</dbReference>